<dbReference type="GO" id="GO:0006370">
    <property type="term" value="P:7-methylguanosine mRNA capping"/>
    <property type="evidence" value="ECO:0007669"/>
    <property type="project" value="UniProtKB-ARBA"/>
</dbReference>
<protein>
    <submittedName>
        <fullName evidence="2">FtsJ-like methyltransferase</fullName>
    </submittedName>
</protein>
<sequence>MSKNKKEQTNASIPYEYTPIAYELPEIKDDIFDYKIDPQFSSNSDYPKFSFGFHHYYHQSKNKMIITEKFEGKKKVYNIMHPFEIHIDDYEDDISNTSISYFGLKNKSDIINNNFCGLWEMILMFDLIPTNKSGFISTHLGKNRSFVQAIKFYRNMFSKKNVSKKDKYDIIKNFNSGKIKNSASKNKNLLFKPSKTSLSRTWLVTAEGGSWINESTQEPEVFNLILGEVITALKIQAKNGNFICKIFESFTQTTVKLICVLLSFYKNVQIVKPNMSYDSDSEKYLVCIGYKGPNNKKIKMLENMLELSYKKKSKHIVDFFPEFKILHDIIAAVTEININVANRQFVRINEIVDFIKKESYRGEEYHNQREIQIEATKYWLDRFFFDSKKYINKKKQIMDSIKVLIKKNNKSIHKMDEIIE</sequence>
<evidence type="ECO:0000313" key="2">
    <source>
        <dbReference type="EMBL" id="QBK88415.1"/>
    </source>
</evidence>
<dbReference type="GO" id="GO:0032259">
    <property type="term" value="P:methylation"/>
    <property type="evidence" value="ECO:0007669"/>
    <property type="project" value="UniProtKB-KW"/>
</dbReference>
<name>A0A481YZZ8_9VIRU</name>
<proteinExistence type="predicted"/>
<dbReference type="PANTHER" id="PTHR16121:SF0">
    <property type="entry name" value="CAP-SPECIFIC MRNA (NUCLEOSIDE-2'-O-)-METHYLTRANSFERASE 1"/>
    <property type="match status" value="1"/>
</dbReference>
<evidence type="ECO:0000259" key="1">
    <source>
        <dbReference type="Pfam" id="PF01728"/>
    </source>
</evidence>
<gene>
    <name evidence="2" type="ORF">LCMiAC01_00790</name>
</gene>
<dbReference type="Gene3D" id="3.40.50.12760">
    <property type="match status" value="1"/>
</dbReference>
<dbReference type="SUPFAM" id="SSF53335">
    <property type="entry name" value="S-adenosyl-L-methionine-dependent methyltransferases"/>
    <property type="match status" value="1"/>
</dbReference>
<organism evidence="2">
    <name type="scientific">Mimivirus LCMiAC01</name>
    <dbReference type="NCBI Taxonomy" id="2506608"/>
    <lineage>
        <taxon>Viruses</taxon>
        <taxon>Varidnaviria</taxon>
        <taxon>Bamfordvirae</taxon>
        <taxon>Nucleocytoviricota</taxon>
        <taxon>Megaviricetes</taxon>
        <taxon>Imitervirales</taxon>
        <taxon>Mimiviridae</taxon>
        <taxon>Klosneuvirinae</taxon>
    </lineage>
</organism>
<dbReference type="InterPro" id="IPR029063">
    <property type="entry name" value="SAM-dependent_MTases_sf"/>
</dbReference>
<keyword evidence="2" id="KW-0489">Methyltransferase</keyword>
<dbReference type="PANTHER" id="PTHR16121">
    <property type="entry name" value="CAP-SPECIFIC MRNA (NUCLEOSIDE-2'-O-)-METHYLTRANSFERASE 1-RELATED"/>
    <property type="match status" value="1"/>
</dbReference>
<dbReference type="GO" id="GO:0004483">
    <property type="term" value="F:methyltransferase cap1 activity"/>
    <property type="evidence" value="ECO:0007669"/>
    <property type="project" value="TreeGrafter"/>
</dbReference>
<dbReference type="InterPro" id="IPR050851">
    <property type="entry name" value="mRNA_Cap_2O-Ribose_MeTrfase"/>
</dbReference>
<reference evidence="2" key="1">
    <citation type="journal article" date="2019" name="MBio">
        <title>Virus Genomes from Deep Sea Sediments Expand the Ocean Megavirome and Support Independent Origins of Viral Gigantism.</title>
        <authorList>
            <person name="Backstrom D."/>
            <person name="Yutin N."/>
            <person name="Jorgensen S.L."/>
            <person name="Dharamshi J."/>
            <person name="Homa F."/>
            <person name="Zaremba-Niedwiedzka K."/>
            <person name="Spang A."/>
            <person name="Wolf Y.I."/>
            <person name="Koonin E.V."/>
            <person name="Ettema T.J."/>
        </authorList>
    </citation>
    <scope>NUCLEOTIDE SEQUENCE</scope>
</reference>
<feature type="domain" description="Ribosomal RNA methyltransferase FtsJ" evidence="1">
    <location>
        <begin position="157"/>
        <end position="290"/>
    </location>
</feature>
<accession>A0A481YZZ8</accession>
<dbReference type="InterPro" id="IPR002877">
    <property type="entry name" value="RNA_MeTrfase_FtsJ_dom"/>
</dbReference>
<dbReference type="Pfam" id="PF01728">
    <property type="entry name" value="FtsJ"/>
    <property type="match status" value="1"/>
</dbReference>
<keyword evidence="2" id="KW-0808">Transferase</keyword>
<dbReference type="EMBL" id="MK500389">
    <property type="protein sequence ID" value="QBK88415.1"/>
    <property type="molecule type" value="Genomic_DNA"/>
</dbReference>